<keyword evidence="4 7" id="KW-1133">Transmembrane helix</keyword>
<dbReference type="PANTHER" id="PTHR10165">
    <property type="entry name" value="LIPID PHOSPHATE PHOSPHATASE"/>
    <property type="match status" value="1"/>
</dbReference>
<dbReference type="InterPro" id="IPR036938">
    <property type="entry name" value="PAP2/HPO_sf"/>
</dbReference>
<reference evidence="9" key="2">
    <citation type="submission" date="2025-09" db="UniProtKB">
        <authorList>
            <consortium name="Ensembl"/>
        </authorList>
    </citation>
    <scope>IDENTIFICATION</scope>
</reference>
<dbReference type="Ensembl" id="ENSSGRT00000030620.1">
    <property type="protein sequence ID" value="ENSSGRP00000028479.1"/>
    <property type="gene ID" value="ENSSGRG00000016266.1"/>
</dbReference>
<feature type="transmembrane region" description="Helical" evidence="7">
    <location>
        <begin position="52"/>
        <end position="70"/>
    </location>
</feature>
<dbReference type="GO" id="GO:0005886">
    <property type="term" value="C:plasma membrane"/>
    <property type="evidence" value="ECO:0007669"/>
    <property type="project" value="TreeGrafter"/>
</dbReference>
<dbReference type="GO" id="GO:0046839">
    <property type="term" value="P:phospholipid dephosphorylation"/>
    <property type="evidence" value="ECO:0007669"/>
    <property type="project" value="TreeGrafter"/>
</dbReference>
<sequence length="321" mass="35573">MQKLNSVNSHAELQQRLADHGGSGDTALENGTKHIPSPAEPVDTVQCSSRKMLVGLDILCLLVASIPFFACELKAVIPYKRGFFCGDTSITYPYIESEAIPDSMLTAGGIIITGLTIAVGECYRVRFRGVHSRAFVRNRYVSCLYKELGSFLFGCCVGQSLTNMAKLSVGRLRPHFLSVCNLTYASLNCVPGTYISEDVCKDDSKIMEARKSFFSGHASFAMYTMLYLAFYLQARLSWRGARLLRPLLQFMLVMIAVYTGLSRISDYRHHPTDVLTGFLQGGLTAYWVAFYISSMFKTSRPDMSPTSLSLESPLSSQQTVC</sequence>
<proteinExistence type="inferred from homology"/>
<dbReference type="OMA" id="WHETENN"/>
<evidence type="ECO:0000313" key="9">
    <source>
        <dbReference type="Ensembl" id="ENSSGRP00000028479.1"/>
    </source>
</evidence>
<dbReference type="CDD" id="cd03384">
    <property type="entry name" value="PAP2_wunen"/>
    <property type="match status" value="1"/>
</dbReference>
<evidence type="ECO:0000256" key="5">
    <source>
        <dbReference type="ARBA" id="ARBA00023136"/>
    </source>
</evidence>
<evidence type="ECO:0000256" key="1">
    <source>
        <dbReference type="ARBA" id="ARBA00004141"/>
    </source>
</evidence>
<evidence type="ECO:0000256" key="2">
    <source>
        <dbReference type="ARBA" id="ARBA00008816"/>
    </source>
</evidence>
<evidence type="ECO:0000313" key="10">
    <source>
        <dbReference type="Proteomes" id="UP000472262"/>
    </source>
</evidence>
<feature type="transmembrane region" description="Helical" evidence="7">
    <location>
        <begin position="104"/>
        <end position="123"/>
    </location>
</feature>
<comment type="subcellular location">
    <subcellularLocation>
        <location evidence="1">Membrane</location>
        <topology evidence="1">Multi-pass membrane protein</topology>
    </subcellularLocation>
</comment>
<dbReference type="AlphaFoldDB" id="A0A672LQZ1"/>
<gene>
    <name evidence="9" type="primary">LOC107599313</name>
</gene>
<dbReference type="InParanoid" id="A0A672LQZ1"/>
<dbReference type="OrthoDB" id="8907274at2759"/>
<reference evidence="9" key="1">
    <citation type="submission" date="2025-08" db="UniProtKB">
        <authorList>
            <consortium name="Ensembl"/>
        </authorList>
    </citation>
    <scope>IDENTIFICATION</scope>
</reference>
<dbReference type="Proteomes" id="UP000472262">
    <property type="component" value="Unassembled WGS sequence"/>
</dbReference>
<accession>A0A672LQZ1</accession>
<name>A0A672LQZ1_SINGR</name>
<keyword evidence="3 7" id="KW-0812">Transmembrane</keyword>
<feature type="transmembrane region" description="Helical" evidence="7">
    <location>
        <begin position="243"/>
        <end position="262"/>
    </location>
</feature>
<feature type="transmembrane region" description="Helical" evidence="7">
    <location>
        <begin position="213"/>
        <end position="231"/>
    </location>
</feature>
<evidence type="ECO:0000259" key="8">
    <source>
        <dbReference type="SMART" id="SM00014"/>
    </source>
</evidence>
<evidence type="ECO:0000256" key="7">
    <source>
        <dbReference type="SAM" id="Phobius"/>
    </source>
</evidence>
<dbReference type="InterPro" id="IPR000326">
    <property type="entry name" value="PAP2/HPO"/>
</dbReference>
<dbReference type="Pfam" id="PF01569">
    <property type="entry name" value="PAP2"/>
    <property type="match status" value="1"/>
</dbReference>
<dbReference type="SMART" id="SM00014">
    <property type="entry name" value="acidPPc"/>
    <property type="match status" value="1"/>
</dbReference>
<dbReference type="GO" id="GO:0008195">
    <property type="term" value="F:phosphatidate phosphatase activity"/>
    <property type="evidence" value="ECO:0007669"/>
    <property type="project" value="TreeGrafter"/>
</dbReference>
<dbReference type="Gene3D" id="1.20.144.10">
    <property type="entry name" value="Phosphatidic acid phosphatase type 2/haloperoxidase"/>
    <property type="match status" value="1"/>
</dbReference>
<dbReference type="PANTHER" id="PTHR10165:SF94">
    <property type="entry name" value="PHOSPHATIDIC ACID PHOSPHATASE TYPE 2D"/>
    <property type="match status" value="1"/>
</dbReference>
<keyword evidence="10" id="KW-1185">Reference proteome</keyword>
<comment type="similarity">
    <text evidence="2">Belongs to the PA-phosphatase related phosphoesterase family.</text>
</comment>
<feature type="transmembrane region" description="Helical" evidence="7">
    <location>
        <begin position="274"/>
        <end position="293"/>
    </location>
</feature>
<dbReference type="GeneID" id="107599313"/>
<organism evidence="9 10">
    <name type="scientific">Sinocyclocheilus grahami</name>
    <name type="common">Dianchi golden-line fish</name>
    <name type="synonym">Barbus grahami</name>
    <dbReference type="NCBI Taxonomy" id="75366"/>
    <lineage>
        <taxon>Eukaryota</taxon>
        <taxon>Metazoa</taxon>
        <taxon>Chordata</taxon>
        <taxon>Craniata</taxon>
        <taxon>Vertebrata</taxon>
        <taxon>Euteleostomi</taxon>
        <taxon>Actinopterygii</taxon>
        <taxon>Neopterygii</taxon>
        <taxon>Teleostei</taxon>
        <taxon>Ostariophysi</taxon>
        <taxon>Cypriniformes</taxon>
        <taxon>Cyprinidae</taxon>
        <taxon>Cyprininae</taxon>
        <taxon>Sinocyclocheilus</taxon>
    </lineage>
</organism>
<protein>
    <submittedName>
        <fullName evidence="9">Phospholipid phosphatase 3-like</fullName>
    </submittedName>
</protein>
<evidence type="ECO:0000256" key="4">
    <source>
        <dbReference type="ARBA" id="ARBA00022989"/>
    </source>
</evidence>
<feature type="region of interest" description="Disordered" evidence="6">
    <location>
        <begin position="20"/>
        <end position="41"/>
    </location>
</feature>
<dbReference type="FunFam" id="1.20.144.10:FF:000030">
    <property type="entry name" value="Phosphatidic acid phosphatase type 2D"/>
    <property type="match status" value="1"/>
</dbReference>
<evidence type="ECO:0000256" key="3">
    <source>
        <dbReference type="ARBA" id="ARBA00022692"/>
    </source>
</evidence>
<dbReference type="RefSeq" id="XP_016146349.1">
    <property type="nucleotide sequence ID" value="XM_016290863.1"/>
</dbReference>
<dbReference type="GO" id="GO:0007165">
    <property type="term" value="P:signal transduction"/>
    <property type="evidence" value="ECO:0007669"/>
    <property type="project" value="TreeGrafter"/>
</dbReference>
<evidence type="ECO:0000256" key="6">
    <source>
        <dbReference type="SAM" id="MobiDB-lite"/>
    </source>
</evidence>
<dbReference type="KEGG" id="sgh:107599313"/>
<dbReference type="GO" id="GO:0006644">
    <property type="term" value="P:phospholipid metabolic process"/>
    <property type="evidence" value="ECO:0007669"/>
    <property type="project" value="InterPro"/>
</dbReference>
<dbReference type="SUPFAM" id="SSF48317">
    <property type="entry name" value="Acid phosphatase/Vanadium-dependent haloperoxidase"/>
    <property type="match status" value="1"/>
</dbReference>
<feature type="domain" description="Phosphatidic acid phosphatase type 2/haloperoxidase" evidence="8">
    <location>
        <begin position="148"/>
        <end position="289"/>
    </location>
</feature>
<dbReference type="InterPro" id="IPR043216">
    <property type="entry name" value="PAP-like"/>
</dbReference>
<keyword evidence="5 7" id="KW-0472">Membrane</keyword>